<dbReference type="OrthoDB" id="10062814at2759"/>
<evidence type="ECO:0000256" key="3">
    <source>
        <dbReference type="ARBA" id="ARBA00022490"/>
    </source>
</evidence>
<protein>
    <submittedName>
        <fullName evidence="10">Caprin-2 RNA granule protein 140</fullName>
    </submittedName>
</protein>
<evidence type="ECO:0000256" key="1">
    <source>
        <dbReference type="ARBA" id="ARBA00004496"/>
    </source>
</evidence>
<dbReference type="PROSITE" id="PS50871">
    <property type="entry name" value="C1Q"/>
    <property type="match status" value="1"/>
</dbReference>
<keyword evidence="3" id="KW-0963">Cytoplasm</keyword>
<reference evidence="11" key="2">
    <citation type="submission" date="2019-02" db="EMBL/GenBank/DDBJ databases">
        <title>Opniocepnalus argus Var Kimnra genome.</title>
        <authorList>
            <person name="Zhou C."/>
            <person name="Xiao S."/>
        </authorList>
    </citation>
    <scope>NUCLEOTIDE SEQUENCE [LARGE SCALE GENOMIC DNA]</scope>
</reference>
<evidence type="ECO:0000256" key="7">
    <source>
        <dbReference type="SAM" id="Coils"/>
    </source>
</evidence>
<dbReference type="GO" id="GO:0017148">
    <property type="term" value="P:negative regulation of translation"/>
    <property type="evidence" value="ECO:0007669"/>
    <property type="project" value="UniProtKB-KW"/>
</dbReference>
<evidence type="ECO:0000256" key="5">
    <source>
        <dbReference type="ARBA" id="ARBA00022884"/>
    </source>
</evidence>
<evidence type="ECO:0000256" key="6">
    <source>
        <dbReference type="ARBA" id="ARBA00023193"/>
    </source>
</evidence>
<dbReference type="InterPro" id="IPR028816">
    <property type="entry name" value="Caprin"/>
</dbReference>
<dbReference type="GO" id="GO:0090263">
    <property type="term" value="P:positive regulation of canonical Wnt signaling pathway"/>
    <property type="evidence" value="ECO:0007669"/>
    <property type="project" value="TreeGrafter"/>
</dbReference>
<feature type="region of interest" description="Disordered" evidence="8">
    <location>
        <begin position="1"/>
        <end position="28"/>
    </location>
</feature>
<name>A0A6G1QQS1_CHAAH</name>
<feature type="compositionally biased region" description="Polar residues" evidence="8">
    <location>
        <begin position="1"/>
        <end position="10"/>
    </location>
</feature>
<feature type="region of interest" description="Disordered" evidence="8">
    <location>
        <begin position="707"/>
        <end position="733"/>
    </location>
</feature>
<dbReference type="SMART" id="SM00110">
    <property type="entry name" value="C1Q"/>
    <property type="match status" value="1"/>
</dbReference>
<feature type="region of interest" description="Disordered" evidence="8">
    <location>
        <begin position="346"/>
        <end position="368"/>
    </location>
</feature>
<dbReference type="PRINTS" id="PR00007">
    <property type="entry name" value="COMPLEMNTC1Q"/>
</dbReference>
<evidence type="ECO:0000313" key="10">
    <source>
        <dbReference type="EMBL" id="KAF3704834.1"/>
    </source>
</evidence>
<dbReference type="PANTHER" id="PTHR22922:SF5">
    <property type="entry name" value="CAPRIN-2"/>
    <property type="match status" value="1"/>
</dbReference>
<dbReference type="Pfam" id="PF18293">
    <property type="entry name" value="Caprin-1_dimer"/>
    <property type="match status" value="1"/>
</dbReference>
<dbReference type="GO" id="GO:0003723">
    <property type="term" value="F:RNA binding"/>
    <property type="evidence" value="ECO:0007669"/>
    <property type="project" value="UniProtKB-KW"/>
</dbReference>
<reference evidence="10 11" key="1">
    <citation type="submission" date="2019-02" db="EMBL/GenBank/DDBJ databases">
        <title>Opniocepnalus argus genome.</title>
        <authorList>
            <person name="Zhou C."/>
            <person name="Xiao S."/>
        </authorList>
    </citation>
    <scope>NUCLEOTIDE SEQUENCE [LARGE SCALE GENOMIC DNA]</scope>
    <source>
        <strain evidence="10">OARG1902GOOAL</strain>
        <tissue evidence="10">Muscle</tissue>
    </source>
</reference>
<feature type="compositionally biased region" description="Basic and acidic residues" evidence="8">
    <location>
        <begin position="295"/>
        <end position="311"/>
    </location>
</feature>
<feature type="coiled-coil region" evidence="7">
    <location>
        <begin position="63"/>
        <end position="138"/>
    </location>
</feature>
<sequence length="909" mass="101578">MVQLSPSPTLHATPPPERSEGQVMAGSPKLASPCGLNALQLNLEMSTAYPGYETYIEDGLICLKHKVRNLEKKKLKLEDYKKRLNQGESLNKDQKAAVEKYEEVVHNLEFARELHKTLDDLTQNLLRAQKKAAKKEQMAMVEVERRRLSTVLQVQHVLHSLQQEHIRRDLLAGQNQAPHITAQQLHSLSQLATQLGVKRNNRLNLTEQMEQAALVYLDLLEGKDTPVAGATFKLLKEELTRLLNSKYFSRLPPPPSRNTEVLRSSAILNTISKSQPCEVSKESFNRVYLTDRETPSTQSWKEDFQTKREQEPPDCWDMESPGSPMSPQTAVSKPWRGAATLIPKVPASTKKQSGCKQRKERKAKGEQSTKWAVYMDTPVEVFSSPSDLPEDPILRKQQLEDLMTKLHGSFSFMQESLLDGESSPTNSHSRLRRPPGSPSPLASRDTRSPVEDLPKAMHSTPLPTRHMERKVSLTTGDQCLEACDLELSSKELPHEPLQLAERNSFSSPPLYHRESSVSVSLEEKSHPQTPIIASGKQSPCNGMASCISTPPQEQNYSTPPTRRKLTPAQFQNIQAVFKVNTSLAQNGELNYKPDSLVYSETRYSTASTQTPPEFAPSEDEQQMYQSDYMVGNGRQIFLSPGQSGGSVGRPGQPYYRGSVRGMARGGRGLAQTFRSSGWHRGGSYIQTHLRDSGPLIYAARDSGYQHSYRRGGGRHNSSAAWSDSSQVSSPDREGTFTVVDSGHGDSLSVSTMELPLTPHSHHHTALLPMQLYPLSQPLRVAFTASRTANFAPGNLDQPIVFDQLHCNLGEMYDTHIGRFTCPINGTYVFIFHILKLAINVPLYINLMRNEDVMVSAYANDGAPDHETASNHAILPLFQGDQVWLRLHRGAIYGSTWKYSTFSGFLLYQD</sequence>
<feature type="compositionally biased region" description="Basic and acidic residues" evidence="8">
    <location>
        <begin position="444"/>
        <end position="455"/>
    </location>
</feature>
<evidence type="ECO:0000256" key="2">
    <source>
        <dbReference type="ARBA" id="ARBA00007950"/>
    </source>
</evidence>
<dbReference type="Gene3D" id="2.60.120.40">
    <property type="match status" value="1"/>
</dbReference>
<organism evidence="10 11">
    <name type="scientific">Channa argus</name>
    <name type="common">Northern snakehead</name>
    <name type="synonym">Ophicephalus argus</name>
    <dbReference type="NCBI Taxonomy" id="215402"/>
    <lineage>
        <taxon>Eukaryota</taxon>
        <taxon>Metazoa</taxon>
        <taxon>Chordata</taxon>
        <taxon>Craniata</taxon>
        <taxon>Vertebrata</taxon>
        <taxon>Euteleostomi</taxon>
        <taxon>Actinopterygii</taxon>
        <taxon>Neopterygii</taxon>
        <taxon>Teleostei</taxon>
        <taxon>Neoteleostei</taxon>
        <taxon>Acanthomorphata</taxon>
        <taxon>Anabantaria</taxon>
        <taxon>Anabantiformes</taxon>
        <taxon>Channoidei</taxon>
        <taxon>Channidae</taxon>
        <taxon>Channa</taxon>
    </lineage>
</organism>
<keyword evidence="7" id="KW-0175">Coiled coil</keyword>
<dbReference type="InterPro" id="IPR001073">
    <property type="entry name" value="C1q_dom"/>
</dbReference>
<feature type="region of interest" description="Disordered" evidence="8">
    <location>
        <begin position="295"/>
        <end position="314"/>
    </location>
</feature>
<dbReference type="EMBL" id="CM015732">
    <property type="protein sequence ID" value="KAF3704834.1"/>
    <property type="molecule type" value="Genomic_DNA"/>
</dbReference>
<feature type="compositionally biased region" description="Low complexity" evidence="8">
    <location>
        <begin position="717"/>
        <end position="729"/>
    </location>
</feature>
<dbReference type="PANTHER" id="PTHR22922">
    <property type="entry name" value="GPI-ANCHORED PROTEIN P137"/>
    <property type="match status" value="1"/>
</dbReference>
<dbReference type="SUPFAM" id="SSF49842">
    <property type="entry name" value="TNF-like"/>
    <property type="match status" value="1"/>
</dbReference>
<keyword evidence="5" id="KW-0694">RNA-binding</keyword>
<comment type="subcellular location">
    <subcellularLocation>
        <location evidence="1">Cytoplasm</location>
    </subcellularLocation>
</comment>
<evidence type="ECO:0000313" key="11">
    <source>
        <dbReference type="Proteomes" id="UP000503349"/>
    </source>
</evidence>
<dbReference type="InterPro" id="IPR041637">
    <property type="entry name" value="Caprin-1_dimer"/>
</dbReference>
<gene>
    <name evidence="10" type="ORF">EXN66_Car020524</name>
</gene>
<dbReference type="GO" id="GO:0005102">
    <property type="term" value="F:signaling receptor binding"/>
    <property type="evidence" value="ECO:0007669"/>
    <property type="project" value="TreeGrafter"/>
</dbReference>
<dbReference type="Pfam" id="PF12287">
    <property type="entry name" value="Caprin-1_C"/>
    <property type="match status" value="1"/>
</dbReference>
<dbReference type="InterPro" id="IPR022070">
    <property type="entry name" value="Caprin-1_C"/>
</dbReference>
<evidence type="ECO:0000256" key="4">
    <source>
        <dbReference type="ARBA" id="ARBA00022782"/>
    </source>
</evidence>
<keyword evidence="4" id="KW-0221">Differentiation</keyword>
<keyword evidence="11" id="KW-1185">Reference proteome</keyword>
<dbReference type="Proteomes" id="UP000503349">
    <property type="component" value="Chromosome 21"/>
</dbReference>
<feature type="domain" description="C1q" evidence="9">
    <location>
        <begin position="775"/>
        <end position="909"/>
    </location>
</feature>
<dbReference type="Pfam" id="PF00386">
    <property type="entry name" value="C1q"/>
    <property type="match status" value="1"/>
</dbReference>
<dbReference type="AlphaFoldDB" id="A0A6G1QQS1"/>
<proteinExistence type="inferred from homology"/>
<dbReference type="GO" id="GO:0030154">
    <property type="term" value="P:cell differentiation"/>
    <property type="evidence" value="ECO:0007669"/>
    <property type="project" value="UniProtKB-KW"/>
</dbReference>
<accession>A0A6G1QQS1</accession>
<feature type="region of interest" description="Disordered" evidence="8">
    <location>
        <begin position="418"/>
        <end position="467"/>
    </location>
</feature>
<dbReference type="InterPro" id="IPR008983">
    <property type="entry name" value="Tumour_necrosis_fac-like_dom"/>
</dbReference>
<dbReference type="GO" id="GO:0005737">
    <property type="term" value="C:cytoplasm"/>
    <property type="evidence" value="ECO:0007669"/>
    <property type="project" value="UniProtKB-SubCell"/>
</dbReference>
<evidence type="ECO:0000256" key="8">
    <source>
        <dbReference type="SAM" id="MobiDB-lite"/>
    </source>
</evidence>
<comment type="similarity">
    <text evidence="2">Belongs to the caprin family.</text>
</comment>
<keyword evidence="6" id="KW-0652">Protein synthesis inhibitor</keyword>
<evidence type="ECO:0000259" key="9">
    <source>
        <dbReference type="PROSITE" id="PS50871"/>
    </source>
</evidence>